<dbReference type="Proteomes" id="UP000076490">
    <property type="component" value="Unassembled WGS sequence"/>
</dbReference>
<dbReference type="InterPro" id="IPR051531">
    <property type="entry name" value="N-acetyltransferase"/>
</dbReference>
<organism evidence="2 3">
    <name type="scientific">Bhargavaea cecembensis</name>
    <dbReference type="NCBI Taxonomy" id="394098"/>
    <lineage>
        <taxon>Bacteria</taxon>
        <taxon>Bacillati</taxon>
        <taxon>Bacillota</taxon>
        <taxon>Bacilli</taxon>
        <taxon>Bacillales</taxon>
        <taxon>Caryophanaceae</taxon>
        <taxon>Bhargavaea</taxon>
    </lineage>
</organism>
<feature type="domain" description="N-acetyltransferase" evidence="1">
    <location>
        <begin position="15"/>
        <end position="171"/>
    </location>
</feature>
<dbReference type="SUPFAM" id="SSF55729">
    <property type="entry name" value="Acyl-CoA N-acyltransferases (Nat)"/>
    <property type="match status" value="1"/>
</dbReference>
<dbReference type="OrthoDB" id="9811523at2"/>
<evidence type="ECO:0000259" key="1">
    <source>
        <dbReference type="PROSITE" id="PS51186"/>
    </source>
</evidence>
<dbReference type="CDD" id="cd04301">
    <property type="entry name" value="NAT_SF"/>
    <property type="match status" value="1"/>
</dbReference>
<evidence type="ECO:0000313" key="3">
    <source>
        <dbReference type="Proteomes" id="UP000076490"/>
    </source>
</evidence>
<dbReference type="InterPro" id="IPR016181">
    <property type="entry name" value="Acyl_CoA_acyltransferase"/>
</dbReference>
<dbReference type="PANTHER" id="PTHR43792">
    <property type="entry name" value="GNAT FAMILY, PUTATIVE (AFU_ORTHOLOGUE AFUA_3G00765)-RELATED-RELATED"/>
    <property type="match status" value="1"/>
</dbReference>
<dbReference type="AlphaFoldDB" id="A0A163F244"/>
<dbReference type="RefSeq" id="WP_063181471.1">
    <property type="nucleotide sequence ID" value="NZ_LQNT01000010.1"/>
</dbReference>
<sequence length="183" mass="21705">MSQPVLFPELETERLSLRNVREEDTDFLYKHFSDEKVCEYLYDEENFTSREEAIELVNFYSNPEIAGYNRWVLVKKDNGERIGTCGFHLWDKTNHIAEIGYDLSPEFWGRGYMKEALTVAIGSGFDNMKLNRIHAYVAVENSRSSQLLKALNFKNEGIYRDKHLYKGKYYDHYSFSLLKREWI</sequence>
<proteinExistence type="predicted"/>
<dbReference type="InterPro" id="IPR000182">
    <property type="entry name" value="GNAT_dom"/>
</dbReference>
<dbReference type="GO" id="GO:0005737">
    <property type="term" value="C:cytoplasm"/>
    <property type="evidence" value="ECO:0007669"/>
    <property type="project" value="TreeGrafter"/>
</dbReference>
<comment type="caution">
    <text evidence="2">The sequence shown here is derived from an EMBL/GenBank/DDBJ whole genome shotgun (WGS) entry which is preliminary data.</text>
</comment>
<reference evidence="2 3" key="1">
    <citation type="submission" date="2016-01" db="EMBL/GenBank/DDBJ databases">
        <title>Whole genome sequencing of Bhargavaea cecembensis T14.</title>
        <authorList>
            <person name="Hong K.W."/>
        </authorList>
    </citation>
    <scope>NUCLEOTIDE SEQUENCE [LARGE SCALE GENOMIC DNA]</scope>
    <source>
        <strain evidence="2 3">T14</strain>
    </source>
</reference>
<dbReference type="PROSITE" id="PS51186">
    <property type="entry name" value="GNAT"/>
    <property type="match status" value="1"/>
</dbReference>
<dbReference type="GO" id="GO:0008999">
    <property type="term" value="F:protein-N-terminal-alanine acetyltransferase activity"/>
    <property type="evidence" value="ECO:0007669"/>
    <property type="project" value="TreeGrafter"/>
</dbReference>
<dbReference type="Gene3D" id="3.40.630.30">
    <property type="match status" value="1"/>
</dbReference>
<name>A0A163F244_9BACL</name>
<gene>
    <name evidence="2" type="ORF">AV656_09555</name>
</gene>
<dbReference type="EMBL" id="LQNT01000010">
    <property type="protein sequence ID" value="KZE37767.1"/>
    <property type="molecule type" value="Genomic_DNA"/>
</dbReference>
<keyword evidence="2" id="KW-0808">Transferase</keyword>
<accession>A0A163F244</accession>
<dbReference type="PANTHER" id="PTHR43792:SF9">
    <property type="entry name" value="RIBOSOMAL-PROTEIN-ALANINE ACETYLTRANSFERASE"/>
    <property type="match status" value="1"/>
</dbReference>
<protein>
    <submittedName>
        <fullName evidence="2">Ribosomal N-acetyltransferase YdaF</fullName>
    </submittedName>
</protein>
<evidence type="ECO:0000313" key="2">
    <source>
        <dbReference type="EMBL" id="KZE37767.1"/>
    </source>
</evidence>
<dbReference type="Pfam" id="PF13302">
    <property type="entry name" value="Acetyltransf_3"/>
    <property type="match status" value="1"/>
</dbReference>